<keyword evidence="1" id="KW-0812">Transmembrane</keyword>
<dbReference type="EMBL" id="JAAAMI010000007">
    <property type="protein sequence ID" value="NDV44390.1"/>
    <property type="molecule type" value="Genomic_DNA"/>
</dbReference>
<reference evidence="2 3" key="1">
    <citation type="submission" date="2020-01" db="EMBL/GenBank/DDBJ databases">
        <title>Muricauda sediminis sp.nov. 40Bstr401.</title>
        <authorList>
            <person name="Xue Z."/>
            <person name="Zhu S."/>
            <person name="Ren N."/>
            <person name="Chen T."/>
            <person name="Chen X."/>
            <person name="Chen J."/>
            <person name="Yang J."/>
        </authorList>
    </citation>
    <scope>NUCLEOTIDE SEQUENCE [LARGE SCALE GENOMIC DNA]</scope>
    <source>
        <strain evidence="2 3">40Bstr401</strain>
    </source>
</reference>
<sequence>MGTIALLLSIIFIFLAGLHFYWALFGIKDSSVVLPTKENGKFLFKPGKLGIVLVGLFLSLFAWVYLNKAINFTNEKEHSFISVTIGMVFFLRAIGDFKYLGFFKKIKSTKFAEMDSRYYVPLALLITLLIFVIELWP</sequence>
<dbReference type="Pfam" id="PF13160">
    <property type="entry name" value="DUF3995"/>
    <property type="match status" value="1"/>
</dbReference>
<keyword evidence="1" id="KW-0472">Membrane</keyword>
<accession>A0A6I5L6D4</accession>
<feature type="transmembrane region" description="Helical" evidence="1">
    <location>
        <begin position="48"/>
        <end position="66"/>
    </location>
</feature>
<dbReference type="InterPro" id="IPR025058">
    <property type="entry name" value="DUF3995"/>
</dbReference>
<feature type="transmembrane region" description="Helical" evidence="1">
    <location>
        <begin position="118"/>
        <end position="136"/>
    </location>
</feature>
<name>A0A6I5L6D4_9FLAO</name>
<proteinExistence type="predicted"/>
<dbReference type="RefSeq" id="WP_163635825.1">
    <property type="nucleotide sequence ID" value="NZ_JAAAMI010000007.1"/>
</dbReference>
<dbReference type="Proteomes" id="UP000468707">
    <property type="component" value="Unassembled WGS sequence"/>
</dbReference>
<protein>
    <submittedName>
        <fullName evidence="2">DUF3995 domain-containing protein</fullName>
    </submittedName>
</protein>
<evidence type="ECO:0000256" key="1">
    <source>
        <dbReference type="SAM" id="Phobius"/>
    </source>
</evidence>
<keyword evidence="1" id="KW-1133">Transmembrane helix</keyword>
<dbReference type="AlphaFoldDB" id="A0A6I5L6D4"/>
<feature type="transmembrane region" description="Helical" evidence="1">
    <location>
        <begin position="78"/>
        <end position="97"/>
    </location>
</feature>
<comment type="caution">
    <text evidence="2">The sequence shown here is derived from an EMBL/GenBank/DDBJ whole genome shotgun (WGS) entry which is preliminary data.</text>
</comment>
<evidence type="ECO:0000313" key="3">
    <source>
        <dbReference type="Proteomes" id="UP000468707"/>
    </source>
</evidence>
<feature type="transmembrane region" description="Helical" evidence="1">
    <location>
        <begin position="6"/>
        <end position="27"/>
    </location>
</feature>
<keyword evidence="3" id="KW-1185">Reference proteome</keyword>
<gene>
    <name evidence="2" type="ORF">GTK07_13740</name>
</gene>
<organism evidence="2 3">
    <name type="scientific">Flagellimonas sediminis</name>
    <dbReference type="NCBI Taxonomy" id="2696468"/>
    <lineage>
        <taxon>Bacteria</taxon>
        <taxon>Pseudomonadati</taxon>
        <taxon>Bacteroidota</taxon>
        <taxon>Flavobacteriia</taxon>
        <taxon>Flavobacteriales</taxon>
        <taxon>Flavobacteriaceae</taxon>
        <taxon>Flagellimonas</taxon>
    </lineage>
</organism>
<evidence type="ECO:0000313" key="2">
    <source>
        <dbReference type="EMBL" id="NDV44390.1"/>
    </source>
</evidence>